<dbReference type="Pfam" id="PF08402">
    <property type="entry name" value="TOBE_2"/>
    <property type="match status" value="1"/>
</dbReference>
<keyword evidence="3" id="KW-0547">Nucleotide-binding</keyword>
<dbReference type="GO" id="GO:0016887">
    <property type="term" value="F:ATP hydrolysis activity"/>
    <property type="evidence" value="ECO:0007669"/>
    <property type="project" value="InterPro"/>
</dbReference>
<dbReference type="InterPro" id="IPR027417">
    <property type="entry name" value="P-loop_NTPase"/>
</dbReference>
<evidence type="ECO:0000313" key="6">
    <source>
        <dbReference type="EMBL" id="OHV94996.1"/>
    </source>
</evidence>
<dbReference type="InterPro" id="IPR012340">
    <property type="entry name" value="NA-bd_OB-fold"/>
</dbReference>
<evidence type="ECO:0000256" key="4">
    <source>
        <dbReference type="ARBA" id="ARBA00022840"/>
    </source>
</evidence>
<evidence type="ECO:0000256" key="1">
    <source>
        <dbReference type="ARBA" id="ARBA00022448"/>
    </source>
</evidence>
<evidence type="ECO:0000256" key="3">
    <source>
        <dbReference type="ARBA" id="ARBA00022741"/>
    </source>
</evidence>
<dbReference type="Gene3D" id="2.40.50.100">
    <property type="match status" value="1"/>
</dbReference>
<dbReference type="Gene3D" id="2.40.50.140">
    <property type="entry name" value="Nucleic acid-binding proteins"/>
    <property type="match status" value="1"/>
</dbReference>
<keyword evidence="4" id="KW-0067">ATP-binding</keyword>
<dbReference type="CDD" id="cd03301">
    <property type="entry name" value="ABC_MalK_N"/>
    <property type="match status" value="1"/>
</dbReference>
<evidence type="ECO:0000313" key="7">
    <source>
        <dbReference type="Proteomes" id="UP000179840"/>
    </source>
</evidence>
<dbReference type="GO" id="GO:0055052">
    <property type="term" value="C:ATP-binding cassette (ABC) transporter complex, substrate-binding subunit-containing"/>
    <property type="evidence" value="ECO:0007669"/>
    <property type="project" value="TreeGrafter"/>
</dbReference>
<dbReference type="InterPro" id="IPR008995">
    <property type="entry name" value="Mo/tungstate-bd_C_term_dom"/>
</dbReference>
<protein>
    <submittedName>
        <fullName evidence="6">ABC transporter</fullName>
    </submittedName>
</protein>
<dbReference type="InterPro" id="IPR047641">
    <property type="entry name" value="ABC_transpr_MalK/UgpC-like"/>
</dbReference>
<dbReference type="AlphaFoldDB" id="A0A1S1U428"/>
<dbReference type="PANTHER" id="PTHR43875:SF3">
    <property type="entry name" value="MALTOSE_MALTODEXTRIN IMPORT ATP-BINDING PROTEIN MALK"/>
    <property type="match status" value="1"/>
</dbReference>
<keyword evidence="1" id="KW-0813">Transport</keyword>
<dbReference type="GO" id="GO:0015423">
    <property type="term" value="F:ABC-type maltose transporter activity"/>
    <property type="evidence" value="ECO:0007669"/>
    <property type="project" value="TreeGrafter"/>
</dbReference>
<dbReference type="PANTHER" id="PTHR43875">
    <property type="entry name" value="MALTODEXTRIN IMPORT ATP-BINDING PROTEIN MSMX"/>
    <property type="match status" value="1"/>
</dbReference>
<dbReference type="InterPro" id="IPR003439">
    <property type="entry name" value="ABC_transporter-like_ATP-bd"/>
</dbReference>
<dbReference type="PROSITE" id="PS50893">
    <property type="entry name" value="ABC_TRANSPORTER_2"/>
    <property type="match status" value="1"/>
</dbReference>
<dbReference type="InterPro" id="IPR013611">
    <property type="entry name" value="Transp-assoc_OB_typ2"/>
</dbReference>
<reference evidence="6 7" key="1">
    <citation type="submission" date="2015-06" db="EMBL/GenBank/DDBJ databases">
        <title>Draft genome sequencing of a biphenyl-degrading bacterium, Janthinobacterium lividum MEG1.</title>
        <authorList>
            <person name="Shimodaira J."/>
            <person name="Hatta T."/>
        </authorList>
    </citation>
    <scope>NUCLEOTIDE SEQUENCE [LARGE SCALE GENOMIC DNA]</scope>
    <source>
        <strain evidence="6 7">MEG1</strain>
    </source>
</reference>
<proteinExistence type="predicted"/>
<dbReference type="InterPro" id="IPR003593">
    <property type="entry name" value="AAA+_ATPase"/>
</dbReference>
<sequence>MAHIVLKNIVKLYDDKHPVIHGIDLAIGDGEFVVFVGPSGCGKSTLLRMIAGLEDITDGELHIGGKLANDIAPAERGLAMVFQSYALYPHMTVYENMAFALSLAGHKKAEVRAAVERAAEILQITPLLKRKPKDLSGGQRQRVAIGRAIVRKPKVFLFDEPLSNLDASLRVQMRVEISRLHQELKTTMIYVTHDQVEAMTLGERIVVFNGGRIEQVGSPHELYNHPGNLFVAGFLGAPKMNFIACEAIACGPGSVAVRLPGGAVIEVEAHGDGVAPGEQLTLGVRAEHVSLRAHAHAGDNVADAAVSHVEYLGDVAIVYASMPGVNEMLAVKLPAEGGLRQAGEALCLHLPRAHCLLFNAEGQALPRTFGAPAQPFM</sequence>
<name>A0A1S1U428_9BURK</name>
<accession>A0A1S1U428</accession>
<dbReference type="NCBIfam" id="NF008653">
    <property type="entry name" value="PRK11650.1"/>
    <property type="match status" value="1"/>
</dbReference>
<dbReference type="EMBL" id="LFKP01000011">
    <property type="protein sequence ID" value="OHV94996.1"/>
    <property type="molecule type" value="Genomic_DNA"/>
</dbReference>
<evidence type="ECO:0000256" key="2">
    <source>
        <dbReference type="ARBA" id="ARBA00022475"/>
    </source>
</evidence>
<dbReference type="PROSITE" id="PS00211">
    <property type="entry name" value="ABC_TRANSPORTER_1"/>
    <property type="match status" value="1"/>
</dbReference>
<dbReference type="Gene3D" id="3.40.50.300">
    <property type="entry name" value="P-loop containing nucleotide triphosphate hydrolases"/>
    <property type="match status" value="1"/>
</dbReference>
<dbReference type="RefSeq" id="WP_071079069.1">
    <property type="nucleotide sequence ID" value="NZ_LFKP01000011.1"/>
</dbReference>
<evidence type="ECO:0000259" key="5">
    <source>
        <dbReference type="PROSITE" id="PS50893"/>
    </source>
</evidence>
<comment type="caution">
    <text evidence="6">The sequence shown here is derived from an EMBL/GenBank/DDBJ whole genome shotgun (WGS) entry which is preliminary data.</text>
</comment>
<organism evidence="6 7">
    <name type="scientific">Janthinobacterium lividum</name>
    <dbReference type="NCBI Taxonomy" id="29581"/>
    <lineage>
        <taxon>Bacteria</taxon>
        <taxon>Pseudomonadati</taxon>
        <taxon>Pseudomonadota</taxon>
        <taxon>Betaproteobacteria</taxon>
        <taxon>Burkholderiales</taxon>
        <taxon>Oxalobacteraceae</taxon>
        <taxon>Janthinobacterium</taxon>
    </lineage>
</organism>
<keyword evidence="2" id="KW-1003">Cell membrane</keyword>
<keyword evidence="2" id="KW-0472">Membrane</keyword>
<dbReference type="SUPFAM" id="SSF50331">
    <property type="entry name" value="MOP-like"/>
    <property type="match status" value="1"/>
</dbReference>
<dbReference type="Pfam" id="PF00005">
    <property type="entry name" value="ABC_tran"/>
    <property type="match status" value="1"/>
</dbReference>
<dbReference type="Proteomes" id="UP000179840">
    <property type="component" value="Unassembled WGS sequence"/>
</dbReference>
<dbReference type="SUPFAM" id="SSF52540">
    <property type="entry name" value="P-loop containing nucleoside triphosphate hydrolases"/>
    <property type="match status" value="1"/>
</dbReference>
<dbReference type="InterPro" id="IPR017871">
    <property type="entry name" value="ABC_transporter-like_CS"/>
</dbReference>
<dbReference type="FunFam" id="3.40.50.300:FF:000042">
    <property type="entry name" value="Maltose/maltodextrin ABC transporter, ATP-binding protein"/>
    <property type="match status" value="1"/>
</dbReference>
<dbReference type="InterPro" id="IPR015855">
    <property type="entry name" value="ABC_transpr_MalK-like"/>
</dbReference>
<dbReference type="GO" id="GO:1990060">
    <property type="term" value="C:maltose transport complex"/>
    <property type="evidence" value="ECO:0007669"/>
    <property type="project" value="TreeGrafter"/>
</dbReference>
<dbReference type="SMART" id="SM00382">
    <property type="entry name" value="AAA"/>
    <property type="match status" value="1"/>
</dbReference>
<gene>
    <name evidence="6" type="ORF">AKG95_22170</name>
</gene>
<dbReference type="GO" id="GO:0005524">
    <property type="term" value="F:ATP binding"/>
    <property type="evidence" value="ECO:0007669"/>
    <property type="project" value="UniProtKB-KW"/>
</dbReference>
<feature type="domain" description="ABC transporter" evidence="5">
    <location>
        <begin position="4"/>
        <end position="235"/>
    </location>
</feature>